<dbReference type="EMBL" id="LR796780">
    <property type="protein sequence ID" value="CAB4166230.1"/>
    <property type="molecule type" value="Genomic_DNA"/>
</dbReference>
<proteinExistence type="predicted"/>
<dbReference type="GO" id="GO:0006259">
    <property type="term" value="P:DNA metabolic process"/>
    <property type="evidence" value="ECO:0007669"/>
    <property type="project" value="InterPro"/>
</dbReference>
<organism evidence="1">
    <name type="scientific">uncultured Caudovirales phage</name>
    <dbReference type="NCBI Taxonomy" id="2100421"/>
    <lineage>
        <taxon>Viruses</taxon>
        <taxon>Duplodnaviria</taxon>
        <taxon>Heunggongvirae</taxon>
        <taxon>Uroviricota</taxon>
        <taxon>Caudoviricetes</taxon>
        <taxon>Peduoviridae</taxon>
        <taxon>Maltschvirus</taxon>
        <taxon>Maltschvirus maltsch</taxon>
    </lineage>
</organism>
<gene>
    <name evidence="3" type="ORF">UFOVP1628_14</name>
    <name evidence="1" type="ORF">UFOVP852_23</name>
    <name evidence="2" type="ORF">UFOVP948_46</name>
</gene>
<evidence type="ECO:0000313" key="3">
    <source>
        <dbReference type="EMBL" id="CAB4219862.1"/>
    </source>
</evidence>
<dbReference type="GO" id="GO:0003677">
    <property type="term" value="F:DNA binding"/>
    <property type="evidence" value="ECO:0007669"/>
    <property type="project" value="InterPro"/>
</dbReference>
<sequence>MTQLIKRQGFAPTTLTEAMEFSRTLAASSMVPKQYQGKPEDVLVCVQWGMELGLAPMQALQNIAVINGKPSVYGDAALALVQASPVCDGVEETMEGEGSPNPTAVCICHRKNRQPVTGRFSVEDAKRAGLWGKQGPWQAYPKRMLQMRARGFALRDAFPDVLKGLITAEEAQDYPDEKDITPAVKANPLDQLVKPAQIEQSQTVDELKQEFAAHGIEVIEVKQVVQEVPQGLHKLFVPGKTEPLNSFNDIMEWIKSYEDLAERTARAGKVEHRKRMTKLRELKEANEAQLAAVPKDYKDIQTKAYNSRLAALGVSVKPEDKDDNNKV</sequence>
<dbReference type="InterPro" id="IPR018330">
    <property type="entry name" value="RecT_fam"/>
</dbReference>
<protein>
    <submittedName>
        <fullName evidence="1">RecT family</fullName>
    </submittedName>
</protein>
<evidence type="ECO:0000313" key="1">
    <source>
        <dbReference type="EMBL" id="CAB4166230.1"/>
    </source>
</evidence>
<dbReference type="Pfam" id="PF03837">
    <property type="entry name" value="RecT"/>
    <property type="match status" value="1"/>
</dbReference>
<evidence type="ECO:0000313" key="2">
    <source>
        <dbReference type="EMBL" id="CAB4173308.1"/>
    </source>
</evidence>
<dbReference type="EMBL" id="LR797488">
    <property type="protein sequence ID" value="CAB4219862.1"/>
    <property type="molecule type" value="Genomic_DNA"/>
</dbReference>
<accession>A0A6J5P2T5</accession>
<name>A0A6J5P2T5_9CAUD</name>
<reference evidence="1" key="1">
    <citation type="submission" date="2020-04" db="EMBL/GenBank/DDBJ databases">
        <authorList>
            <person name="Chiriac C."/>
            <person name="Salcher M."/>
            <person name="Ghai R."/>
            <person name="Kavagutti S V."/>
        </authorList>
    </citation>
    <scope>NUCLEOTIDE SEQUENCE</scope>
</reference>
<dbReference type="EMBL" id="LR796896">
    <property type="protein sequence ID" value="CAB4173308.1"/>
    <property type="molecule type" value="Genomic_DNA"/>
</dbReference>